<accession>A0A3B0VN68</accession>
<dbReference type="AlphaFoldDB" id="A0A3B0VN68"/>
<reference evidence="1" key="1">
    <citation type="submission" date="2018-06" db="EMBL/GenBank/DDBJ databases">
        <authorList>
            <person name="Zhirakovskaya E."/>
        </authorList>
    </citation>
    <scope>NUCLEOTIDE SEQUENCE</scope>
</reference>
<organism evidence="1">
    <name type="scientific">hydrothermal vent metagenome</name>
    <dbReference type="NCBI Taxonomy" id="652676"/>
    <lineage>
        <taxon>unclassified sequences</taxon>
        <taxon>metagenomes</taxon>
        <taxon>ecological metagenomes</taxon>
    </lineage>
</organism>
<evidence type="ECO:0008006" key="2">
    <source>
        <dbReference type="Google" id="ProtNLM"/>
    </source>
</evidence>
<name>A0A3B0VN68_9ZZZZ</name>
<sequence>MNTISLDKALETVMQLPSEQQEMLIDIVRNRQIEQRRQEIADDAQKSLAAFQAGKLKPQSTSKLIAELHFGLDKAE</sequence>
<protein>
    <recommendedName>
        <fullName evidence="2">HigA protein (Antitoxin to HigB)</fullName>
    </recommendedName>
</protein>
<dbReference type="EMBL" id="UOEU01000802">
    <property type="protein sequence ID" value="VAW40532.1"/>
    <property type="molecule type" value="Genomic_DNA"/>
</dbReference>
<evidence type="ECO:0000313" key="1">
    <source>
        <dbReference type="EMBL" id="VAW40532.1"/>
    </source>
</evidence>
<proteinExistence type="predicted"/>
<gene>
    <name evidence="1" type="ORF">MNBD_CHLOROFLEXI01-2348</name>
</gene>